<dbReference type="GO" id="GO:0032196">
    <property type="term" value="P:transposition"/>
    <property type="evidence" value="ECO:0007669"/>
    <property type="project" value="UniProtKB-KW"/>
</dbReference>
<dbReference type="Proteomes" id="UP000186601">
    <property type="component" value="Unassembled WGS sequence"/>
</dbReference>
<dbReference type="GO" id="GO:0003964">
    <property type="term" value="F:RNA-directed DNA polymerase activity"/>
    <property type="evidence" value="ECO:0007669"/>
    <property type="project" value="UniProtKB-EC"/>
</dbReference>
<dbReference type="InterPro" id="IPR001584">
    <property type="entry name" value="Integrase_cat-core"/>
</dbReference>
<keyword evidence="7" id="KW-1185">Reference proteome</keyword>
<name>A0A2R6QB45_9APHY</name>
<dbReference type="EMBL" id="MLYV02000379">
    <property type="protein sequence ID" value="PSS05346.1"/>
    <property type="molecule type" value="Genomic_DNA"/>
</dbReference>
<keyword evidence="1" id="KW-0815">Transposition</keyword>
<dbReference type="OrthoDB" id="2796710at2759"/>
<evidence type="ECO:0000313" key="6">
    <source>
        <dbReference type="EMBL" id="PSS05346.1"/>
    </source>
</evidence>
<dbReference type="InterPro" id="IPR012337">
    <property type="entry name" value="RNaseH-like_sf"/>
</dbReference>
<evidence type="ECO:0000256" key="2">
    <source>
        <dbReference type="ARBA" id="ARBA00022884"/>
    </source>
</evidence>
<dbReference type="InterPro" id="IPR036397">
    <property type="entry name" value="RNaseH_sf"/>
</dbReference>
<dbReference type="Gene3D" id="3.30.420.10">
    <property type="entry name" value="Ribonuclease H-like superfamily/Ribonuclease H"/>
    <property type="match status" value="1"/>
</dbReference>
<comment type="caution">
    <text evidence="6">The sequence shown here is derived from an EMBL/GenBank/DDBJ whole genome shotgun (WGS) entry which is preliminary data.</text>
</comment>
<gene>
    <name evidence="6" type="ORF">PHLCEN_2v3933</name>
</gene>
<evidence type="ECO:0000313" key="7">
    <source>
        <dbReference type="Proteomes" id="UP000186601"/>
    </source>
</evidence>
<keyword evidence="2" id="KW-0694">RNA-binding</keyword>
<sequence length="126" mass="14225">MPWLLLRSAVGKLSENCWKAVGKLLRSKGNVAEELKVIVAMMERQSGRKVQTIRSDNGTEFVNGVVEAFCCRNGIQQQTTVPYMPEQNGIAERAIAVYFGMVRSMIHSAKMDLHYWGEAFMYAVHI</sequence>
<evidence type="ECO:0000256" key="3">
    <source>
        <dbReference type="ARBA" id="ARBA00048173"/>
    </source>
</evidence>
<evidence type="ECO:0000259" key="5">
    <source>
        <dbReference type="PROSITE" id="PS50994"/>
    </source>
</evidence>
<accession>A0A2R6QB45</accession>
<comment type="catalytic activity">
    <reaction evidence="4">
        <text>DNA(n) + a 2'-deoxyribonucleoside 5'-triphosphate = DNA(n+1) + diphosphate</text>
        <dbReference type="Rhea" id="RHEA:22508"/>
        <dbReference type="Rhea" id="RHEA-COMP:17339"/>
        <dbReference type="Rhea" id="RHEA-COMP:17340"/>
        <dbReference type="ChEBI" id="CHEBI:33019"/>
        <dbReference type="ChEBI" id="CHEBI:61560"/>
        <dbReference type="ChEBI" id="CHEBI:173112"/>
        <dbReference type="EC" id="2.7.7.7"/>
    </reaction>
</comment>
<comment type="catalytic activity">
    <reaction evidence="3">
        <text>DNA(n) + a 2'-deoxyribonucleoside 5'-triphosphate = DNA(n+1) + diphosphate</text>
        <dbReference type="Rhea" id="RHEA:22508"/>
        <dbReference type="Rhea" id="RHEA-COMP:17339"/>
        <dbReference type="Rhea" id="RHEA-COMP:17340"/>
        <dbReference type="ChEBI" id="CHEBI:33019"/>
        <dbReference type="ChEBI" id="CHEBI:61560"/>
        <dbReference type="ChEBI" id="CHEBI:173112"/>
        <dbReference type="EC" id="2.7.7.49"/>
    </reaction>
</comment>
<feature type="domain" description="Integrase catalytic" evidence="5">
    <location>
        <begin position="1"/>
        <end position="126"/>
    </location>
</feature>
<reference evidence="6 7" key="1">
    <citation type="submission" date="2018-02" db="EMBL/GenBank/DDBJ databases">
        <title>Genome sequence of the basidiomycete white-rot fungus Phlebia centrifuga.</title>
        <authorList>
            <person name="Granchi Z."/>
            <person name="Peng M."/>
            <person name="de Vries R.P."/>
            <person name="Hilden K."/>
            <person name="Makela M.R."/>
            <person name="Grigoriev I."/>
            <person name="Riley R."/>
        </authorList>
    </citation>
    <scope>NUCLEOTIDE SEQUENCE [LARGE SCALE GENOMIC DNA]</scope>
    <source>
        <strain evidence="6 7">FBCC195</strain>
    </source>
</reference>
<dbReference type="STRING" id="98765.A0A2R6QB45"/>
<proteinExistence type="predicted"/>
<dbReference type="PANTHER" id="PTHR42648">
    <property type="entry name" value="TRANSPOSASE, PUTATIVE-RELATED"/>
    <property type="match status" value="1"/>
</dbReference>
<dbReference type="PANTHER" id="PTHR42648:SF28">
    <property type="entry name" value="TRANSPOSON-ENCODED PROTEIN WITH RIBONUCLEASE H-LIKE AND RETROVIRUS ZINC FINGER-LIKE DOMAINS"/>
    <property type="match status" value="1"/>
</dbReference>
<dbReference type="SUPFAM" id="SSF53098">
    <property type="entry name" value="Ribonuclease H-like"/>
    <property type="match status" value="1"/>
</dbReference>
<organism evidence="6 7">
    <name type="scientific">Hermanssonia centrifuga</name>
    <dbReference type="NCBI Taxonomy" id="98765"/>
    <lineage>
        <taxon>Eukaryota</taxon>
        <taxon>Fungi</taxon>
        <taxon>Dikarya</taxon>
        <taxon>Basidiomycota</taxon>
        <taxon>Agaricomycotina</taxon>
        <taxon>Agaricomycetes</taxon>
        <taxon>Polyporales</taxon>
        <taxon>Meruliaceae</taxon>
        <taxon>Hermanssonia</taxon>
    </lineage>
</organism>
<dbReference type="InterPro" id="IPR039537">
    <property type="entry name" value="Retrotran_Ty1/copia-like"/>
</dbReference>
<dbReference type="GO" id="GO:0015074">
    <property type="term" value="P:DNA integration"/>
    <property type="evidence" value="ECO:0007669"/>
    <property type="project" value="InterPro"/>
</dbReference>
<evidence type="ECO:0000256" key="1">
    <source>
        <dbReference type="ARBA" id="ARBA00022578"/>
    </source>
</evidence>
<dbReference type="GO" id="GO:0005634">
    <property type="term" value="C:nucleus"/>
    <property type="evidence" value="ECO:0007669"/>
    <property type="project" value="UniProtKB-ARBA"/>
</dbReference>
<dbReference type="AlphaFoldDB" id="A0A2R6QB45"/>
<protein>
    <recommendedName>
        <fullName evidence="5">Integrase catalytic domain-containing protein</fullName>
    </recommendedName>
</protein>
<evidence type="ECO:0000256" key="4">
    <source>
        <dbReference type="ARBA" id="ARBA00049244"/>
    </source>
</evidence>
<dbReference type="PROSITE" id="PS50994">
    <property type="entry name" value="INTEGRASE"/>
    <property type="match status" value="1"/>
</dbReference>
<dbReference type="GO" id="GO:0003723">
    <property type="term" value="F:RNA binding"/>
    <property type="evidence" value="ECO:0007669"/>
    <property type="project" value="UniProtKB-KW"/>
</dbReference>
<dbReference type="GO" id="GO:0003887">
    <property type="term" value="F:DNA-directed DNA polymerase activity"/>
    <property type="evidence" value="ECO:0007669"/>
    <property type="project" value="UniProtKB-EC"/>
</dbReference>